<evidence type="ECO:0000256" key="2">
    <source>
        <dbReference type="ARBA" id="ARBA00022692"/>
    </source>
</evidence>
<dbReference type="Proteomes" id="UP000807353">
    <property type="component" value="Unassembled WGS sequence"/>
</dbReference>
<keyword evidence="2 5" id="KW-0812">Transmembrane</keyword>
<feature type="transmembrane region" description="Helical" evidence="5">
    <location>
        <begin position="20"/>
        <end position="43"/>
    </location>
</feature>
<feature type="transmembrane region" description="Helical" evidence="5">
    <location>
        <begin position="112"/>
        <end position="132"/>
    </location>
</feature>
<reference evidence="6" key="1">
    <citation type="submission" date="2020-11" db="EMBL/GenBank/DDBJ databases">
        <authorList>
            <consortium name="DOE Joint Genome Institute"/>
            <person name="Ahrendt S."/>
            <person name="Riley R."/>
            <person name="Andreopoulos W."/>
            <person name="Labutti K."/>
            <person name="Pangilinan J."/>
            <person name="Ruiz-Duenas F.J."/>
            <person name="Barrasa J.M."/>
            <person name="Sanchez-Garcia M."/>
            <person name="Camarero S."/>
            <person name="Miyauchi S."/>
            <person name="Serrano A."/>
            <person name="Linde D."/>
            <person name="Babiker R."/>
            <person name="Drula E."/>
            <person name="Ayuso-Fernandez I."/>
            <person name="Pacheco R."/>
            <person name="Padilla G."/>
            <person name="Ferreira P."/>
            <person name="Barriuso J."/>
            <person name="Kellner H."/>
            <person name="Castanera R."/>
            <person name="Alfaro M."/>
            <person name="Ramirez L."/>
            <person name="Pisabarro A.G."/>
            <person name="Kuo A."/>
            <person name="Tritt A."/>
            <person name="Lipzen A."/>
            <person name="He G."/>
            <person name="Yan M."/>
            <person name="Ng V."/>
            <person name="Cullen D."/>
            <person name="Martin F."/>
            <person name="Rosso M.-N."/>
            <person name="Henrissat B."/>
            <person name="Hibbett D."/>
            <person name="Martinez A.T."/>
            <person name="Grigoriev I.V."/>
        </authorList>
    </citation>
    <scope>NUCLEOTIDE SEQUENCE</scope>
    <source>
        <strain evidence="6">CBS 247.69</strain>
    </source>
</reference>
<feature type="transmembrane region" description="Helical" evidence="5">
    <location>
        <begin position="191"/>
        <end position="217"/>
    </location>
</feature>
<evidence type="ECO:0000313" key="6">
    <source>
        <dbReference type="EMBL" id="KAF9462122.1"/>
    </source>
</evidence>
<feature type="transmembrane region" description="Helical" evidence="5">
    <location>
        <begin position="139"/>
        <end position="160"/>
    </location>
</feature>
<organism evidence="6 7">
    <name type="scientific">Collybia nuda</name>
    <dbReference type="NCBI Taxonomy" id="64659"/>
    <lineage>
        <taxon>Eukaryota</taxon>
        <taxon>Fungi</taxon>
        <taxon>Dikarya</taxon>
        <taxon>Basidiomycota</taxon>
        <taxon>Agaricomycotina</taxon>
        <taxon>Agaricomycetes</taxon>
        <taxon>Agaricomycetidae</taxon>
        <taxon>Agaricales</taxon>
        <taxon>Tricholomatineae</taxon>
        <taxon>Clitocybaceae</taxon>
        <taxon>Collybia</taxon>
    </lineage>
</organism>
<feature type="transmembrane region" description="Helical" evidence="5">
    <location>
        <begin position="287"/>
        <end position="305"/>
    </location>
</feature>
<sequence length="397" mass="43885">MSYNNTSTTSVPPFSFGIRLGIVFIVQSACLSAIAVSFLLLYIGYAAITVKRGASRKWTVSTHIHYYFVNLLISDLVQAIGGIMSVKWIVDSRVEAGALCTAQGIFKQAGDVGVALTTLVIALHTFCVLIFRWHSPPRVALVIIGLIWLFIILIIGLSLATHVGKNYYGPTQYWCWITEGYFAERLGLEYLWMWLTAFVNIILYAIMALVIKGVVVVDGHRLHIPSKRDRVPKGLRISSRNENMKSNLVVAMELLFYPAVYIITVAPMAIVRWMAFSGKSVPFEATAFASVLFSSSGLLNVILFASTRPKLMPTRGNIHTFGGNNTFGSPTTPTGMAFTSRISVQRRDHALLTNDYDIEAWKAASQHSTLDTSSSIPRITKVTIHTEKTVHGESESD</sequence>
<accession>A0A9P5Y2C2</accession>
<keyword evidence="3 5" id="KW-1133">Transmembrane helix</keyword>
<gene>
    <name evidence="6" type="ORF">BDZ94DRAFT_749729</name>
</gene>
<dbReference type="AlphaFoldDB" id="A0A9P5Y2C2"/>
<dbReference type="PANTHER" id="PTHR23112">
    <property type="entry name" value="G PROTEIN-COUPLED RECEPTOR 157-RELATED"/>
    <property type="match status" value="1"/>
</dbReference>
<dbReference type="Gene3D" id="1.20.1070.10">
    <property type="entry name" value="Rhodopsin 7-helix transmembrane proteins"/>
    <property type="match status" value="1"/>
</dbReference>
<feature type="transmembrane region" description="Helical" evidence="5">
    <location>
        <begin position="254"/>
        <end position="275"/>
    </location>
</feature>
<name>A0A9P5Y2C2_9AGAR</name>
<evidence type="ECO:0000256" key="1">
    <source>
        <dbReference type="ARBA" id="ARBA00004141"/>
    </source>
</evidence>
<comment type="subcellular location">
    <subcellularLocation>
        <location evidence="1">Membrane</location>
        <topology evidence="1">Multi-pass membrane protein</topology>
    </subcellularLocation>
</comment>
<dbReference type="GO" id="GO:0005886">
    <property type="term" value="C:plasma membrane"/>
    <property type="evidence" value="ECO:0007669"/>
    <property type="project" value="TreeGrafter"/>
</dbReference>
<keyword evidence="4 5" id="KW-0472">Membrane</keyword>
<comment type="caution">
    <text evidence="6">The sequence shown here is derived from an EMBL/GenBank/DDBJ whole genome shotgun (WGS) entry which is preliminary data.</text>
</comment>
<dbReference type="OrthoDB" id="100006at2759"/>
<feature type="transmembrane region" description="Helical" evidence="5">
    <location>
        <begin position="64"/>
        <end position="84"/>
    </location>
</feature>
<evidence type="ECO:0000256" key="4">
    <source>
        <dbReference type="ARBA" id="ARBA00023136"/>
    </source>
</evidence>
<dbReference type="GO" id="GO:0007189">
    <property type="term" value="P:adenylate cyclase-activating G protein-coupled receptor signaling pathway"/>
    <property type="evidence" value="ECO:0007669"/>
    <property type="project" value="TreeGrafter"/>
</dbReference>
<dbReference type="PANTHER" id="PTHR23112:SF37">
    <property type="entry name" value="G PROTEIN-COUPLED RECEPTOR GPR1"/>
    <property type="match status" value="1"/>
</dbReference>
<dbReference type="SUPFAM" id="SSF81321">
    <property type="entry name" value="Family A G protein-coupled receptor-like"/>
    <property type="match status" value="1"/>
</dbReference>
<protein>
    <recommendedName>
        <fullName evidence="8">Glucose receptor Git3 N-terminal domain-containing protein</fullName>
    </recommendedName>
</protein>
<evidence type="ECO:0000313" key="7">
    <source>
        <dbReference type="Proteomes" id="UP000807353"/>
    </source>
</evidence>
<evidence type="ECO:0008006" key="8">
    <source>
        <dbReference type="Google" id="ProtNLM"/>
    </source>
</evidence>
<dbReference type="GO" id="GO:0004930">
    <property type="term" value="F:G protein-coupled receptor activity"/>
    <property type="evidence" value="ECO:0007669"/>
    <property type="project" value="TreeGrafter"/>
</dbReference>
<dbReference type="EMBL" id="MU150275">
    <property type="protein sequence ID" value="KAF9462122.1"/>
    <property type="molecule type" value="Genomic_DNA"/>
</dbReference>
<evidence type="ECO:0000256" key="3">
    <source>
        <dbReference type="ARBA" id="ARBA00022989"/>
    </source>
</evidence>
<proteinExistence type="predicted"/>
<keyword evidence="7" id="KW-1185">Reference proteome</keyword>
<evidence type="ECO:0000256" key="5">
    <source>
        <dbReference type="SAM" id="Phobius"/>
    </source>
</evidence>